<dbReference type="Pfam" id="PF00753">
    <property type="entry name" value="Lactamase_B"/>
    <property type="match status" value="1"/>
</dbReference>
<comment type="similarity">
    <text evidence="1">Belongs to the metallo-beta-lactamase superfamily.</text>
</comment>
<dbReference type="GO" id="GO:0046872">
    <property type="term" value="F:metal ion binding"/>
    <property type="evidence" value="ECO:0007669"/>
    <property type="project" value="UniProtKB-KW"/>
</dbReference>
<name>A0A3D8Q8X7_9HELO</name>
<keyword evidence="3 6" id="KW-0378">Hydrolase</keyword>
<dbReference type="InterPro" id="IPR051013">
    <property type="entry name" value="MBL_superfamily_lactonases"/>
</dbReference>
<evidence type="ECO:0000256" key="2">
    <source>
        <dbReference type="ARBA" id="ARBA00022723"/>
    </source>
</evidence>
<comment type="caution">
    <text evidence="6">The sequence shown here is derived from an EMBL/GenBank/DDBJ whole genome shotgun (WGS) entry which is preliminary data.</text>
</comment>
<dbReference type="Proteomes" id="UP000256328">
    <property type="component" value="Unassembled WGS sequence"/>
</dbReference>
<sequence length="270" mass="29448">MAPPPIIPDSPSTVSVSAIHADGWAYKVPCAGLFNPTYKGLDVLDFCSYSFLVCHGEGKTKQNVLFDLGIRKDWENLPPHIVRKLLEWGTELRIGQHVAENLQENGFQLKDLDAIIWSHLHWDHTGSPSKFPPSAKLIFGPGIASKFMPGWPAVPSAGFREVDLAGREVVGLEEPDFTLNVGGFGAIDYFGDGSFYLLNAPGHSIGHLNALARTTSNPDTFILLAADSVHLGGELRPTEALPLPNSIDVQGIVPRPCPIEDMLQLHRSWA</sequence>
<dbReference type="PANTHER" id="PTHR42978">
    <property type="entry name" value="QUORUM-QUENCHING LACTONASE YTNP-RELATED-RELATED"/>
    <property type="match status" value="1"/>
</dbReference>
<keyword evidence="4" id="KW-0862">Zinc</keyword>
<dbReference type="InterPro" id="IPR001279">
    <property type="entry name" value="Metallo-B-lactamas"/>
</dbReference>
<evidence type="ECO:0000259" key="5">
    <source>
        <dbReference type="SMART" id="SM00849"/>
    </source>
</evidence>
<proteinExistence type="inferred from homology"/>
<keyword evidence="7" id="KW-1185">Reference proteome</keyword>
<organism evidence="6 7">
    <name type="scientific">Coleophoma crateriformis</name>
    <dbReference type="NCBI Taxonomy" id="565419"/>
    <lineage>
        <taxon>Eukaryota</taxon>
        <taxon>Fungi</taxon>
        <taxon>Dikarya</taxon>
        <taxon>Ascomycota</taxon>
        <taxon>Pezizomycotina</taxon>
        <taxon>Leotiomycetes</taxon>
        <taxon>Helotiales</taxon>
        <taxon>Dermateaceae</taxon>
        <taxon>Coleophoma</taxon>
    </lineage>
</organism>
<dbReference type="PANTHER" id="PTHR42978:SF5">
    <property type="entry name" value="METALLO-BETA-LACTAMASE DOMAIN-CONTAINING PROTEIN"/>
    <property type="match status" value="1"/>
</dbReference>
<dbReference type="GO" id="GO:0016787">
    <property type="term" value="F:hydrolase activity"/>
    <property type="evidence" value="ECO:0007669"/>
    <property type="project" value="UniProtKB-KW"/>
</dbReference>
<dbReference type="OrthoDB" id="10250730at2759"/>
<evidence type="ECO:0000256" key="1">
    <source>
        <dbReference type="ARBA" id="ARBA00007749"/>
    </source>
</evidence>
<dbReference type="InterPro" id="IPR036866">
    <property type="entry name" value="RibonucZ/Hydroxyglut_hydro"/>
</dbReference>
<protein>
    <submittedName>
        <fullName evidence="6">Metallo-hydrolase</fullName>
    </submittedName>
</protein>
<evidence type="ECO:0000256" key="4">
    <source>
        <dbReference type="ARBA" id="ARBA00022833"/>
    </source>
</evidence>
<dbReference type="Gene3D" id="3.60.15.10">
    <property type="entry name" value="Ribonuclease Z/Hydroxyacylglutathione hydrolase-like"/>
    <property type="match status" value="1"/>
</dbReference>
<dbReference type="SUPFAM" id="SSF56281">
    <property type="entry name" value="Metallo-hydrolase/oxidoreductase"/>
    <property type="match status" value="1"/>
</dbReference>
<evidence type="ECO:0000313" key="7">
    <source>
        <dbReference type="Proteomes" id="UP000256328"/>
    </source>
</evidence>
<dbReference type="EMBL" id="PDLN01000021">
    <property type="protein sequence ID" value="RDW58285.1"/>
    <property type="molecule type" value="Genomic_DNA"/>
</dbReference>
<dbReference type="AlphaFoldDB" id="A0A3D8Q8X7"/>
<keyword evidence="2" id="KW-0479">Metal-binding</keyword>
<dbReference type="CDD" id="cd07730">
    <property type="entry name" value="metallo-hydrolase-like_MBL-fold"/>
    <property type="match status" value="1"/>
</dbReference>
<gene>
    <name evidence="6" type="ORF">BP5796_12215</name>
</gene>
<feature type="domain" description="Metallo-beta-lactamase" evidence="5">
    <location>
        <begin position="47"/>
        <end position="266"/>
    </location>
</feature>
<evidence type="ECO:0000313" key="6">
    <source>
        <dbReference type="EMBL" id="RDW58285.1"/>
    </source>
</evidence>
<accession>A0A3D8Q8X7</accession>
<evidence type="ECO:0000256" key="3">
    <source>
        <dbReference type="ARBA" id="ARBA00022801"/>
    </source>
</evidence>
<dbReference type="SMART" id="SM00849">
    <property type="entry name" value="Lactamase_B"/>
    <property type="match status" value="1"/>
</dbReference>
<reference evidence="6 7" key="1">
    <citation type="journal article" date="2018" name="IMA Fungus">
        <title>IMA Genome-F 9: Draft genome sequence of Annulohypoxylon stygium, Aspergillus mulundensis, Berkeleyomyces basicola (syn. Thielaviopsis basicola), Ceratocystis smalleyi, two Cercospora beticola strains, Coleophoma cylindrospora, Fusarium fracticaudum, Phialophora cf. hyalina, and Morchella septimelata.</title>
        <authorList>
            <person name="Wingfield B.D."/>
            <person name="Bills G.F."/>
            <person name="Dong Y."/>
            <person name="Huang W."/>
            <person name="Nel W.J."/>
            <person name="Swalarsk-Parry B.S."/>
            <person name="Vaghefi N."/>
            <person name="Wilken P.M."/>
            <person name="An Z."/>
            <person name="de Beer Z.W."/>
            <person name="De Vos L."/>
            <person name="Chen L."/>
            <person name="Duong T.A."/>
            <person name="Gao Y."/>
            <person name="Hammerbacher A."/>
            <person name="Kikkert J.R."/>
            <person name="Li Y."/>
            <person name="Li H."/>
            <person name="Li K."/>
            <person name="Li Q."/>
            <person name="Liu X."/>
            <person name="Ma X."/>
            <person name="Naidoo K."/>
            <person name="Pethybridge S.J."/>
            <person name="Sun J."/>
            <person name="Steenkamp E.T."/>
            <person name="van der Nest M.A."/>
            <person name="van Wyk S."/>
            <person name="Wingfield M.J."/>
            <person name="Xiong C."/>
            <person name="Yue Q."/>
            <person name="Zhang X."/>
        </authorList>
    </citation>
    <scope>NUCLEOTIDE SEQUENCE [LARGE SCALE GENOMIC DNA]</scope>
    <source>
        <strain evidence="6 7">BP5796</strain>
    </source>
</reference>